<keyword evidence="4" id="KW-1185">Reference proteome</keyword>
<name>D5GPV1_TUBMM</name>
<proteinExistence type="predicted"/>
<protein>
    <submittedName>
        <fullName evidence="3">(Perigord truffle) hypothetical protein</fullName>
    </submittedName>
</protein>
<keyword evidence="2" id="KW-1133">Transmembrane helix</keyword>
<evidence type="ECO:0000313" key="4">
    <source>
        <dbReference type="Proteomes" id="UP000006911"/>
    </source>
</evidence>
<dbReference type="RefSeq" id="XP_002842353.1">
    <property type="nucleotide sequence ID" value="XM_002842307.1"/>
</dbReference>
<gene>
    <name evidence="3" type="ORF">GSTUM_00012044001</name>
</gene>
<evidence type="ECO:0000256" key="1">
    <source>
        <dbReference type="SAM" id="MobiDB-lite"/>
    </source>
</evidence>
<dbReference type="HOGENOM" id="CLU_1518954_0_0_1"/>
<accession>D5GPV1</accession>
<reference evidence="3 4" key="1">
    <citation type="journal article" date="2010" name="Nature">
        <title>Perigord black truffle genome uncovers evolutionary origins and mechanisms of symbiosis.</title>
        <authorList>
            <person name="Martin F."/>
            <person name="Kohler A."/>
            <person name="Murat C."/>
            <person name="Balestrini R."/>
            <person name="Coutinho P.M."/>
            <person name="Jaillon O."/>
            <person name="Montanini B."/>
            <person name="Morin E."/>
            <person name="Noel B."/>
            <person name="Percudani R."/>
            <person name="Porcel B."/>
            <person name="Rubini A."/>
            <person name="Amicucci A."/>
            <person name="Amselem J."/>
            <person name="Anthouard V."/>
            <person name="Arcioni S."/>
            <person name="Artiguenave F."/>
            <person name="Aury J.M."/>
            <person name="Ballario P."/>
            <person name="Bolchi A."/>
            <person name="Brenna A."/>
            <person name="Brun A."/>
            <person name="Buee M."/>
            <person name="Cantarel B."/>
            <person name="Chevalier G."/>
            <person name="Couloux A."/>
            <person name="Da Silva C."/>
            <person name="Denoeud F."/>
            <person name="Duplessis S."/>
            <person name="Ghignone S."/>
            <person name="Hilselberger B."/>
            <person name="Iotti M."/>
            <person name="Marcais B."/>
            <person name="Mello A."/>
            <person name="Miranda M."/>
            <person name="Pacioni G."/>
            <person name="Quesneville H."/>
            <person name="Riccioni C."/>
            <person name="Ruotolo R."/>
            <person name="Splivallo R."/>
            <person name="Stocchi V."/>
            <person name="Tisserant E."/>
            <person name="Viscomi A.R."/>
            <person name="Zambonelli A."/>
            <person name="Zampieri E."/>
            <person name="Henrissat B."/>
            <person name="Lebrun M.H."/>
            <person name="Paolocci F."/>
            <person name="Bonfante P."/>
            <person name="Ottonello S."/>
            <person name="Wincker P."/>
        </authorList>
    </citation>
    <scope>NUCLEOTIDE SEQUENCE [LARGE SCALE GENOMIC DNA]</scope>
    <source>
        <strain evidence="3 4">Mel28</strain>
    </source>
</reference>
<dbReference type="InParanoid" id="D5GPV1"/>
<feature type="transmembrane region" description="Helical" evidence="2">
    <location>
        <begin position="145"/>
        <end position="165"/>
    </location>
</feature>
<evidence type="ECO:0000256" key="2">
    <source>
        <dbReference type="SAM" id="Phobius"/>
    </source>
</evidence>
<dbReference type="KEGG" id="tml:GSTUM_00012044001"/>
<keyword evidence="2" id="KW-0812">Transmembrane</keyword>
<organism evidence="3 4">
    <name type="scientific">Tuber melanosporum (strain Mel28)</name>
    <name type="common">Perigord black truffle</name>
    <dbReference type="NCBI Taxonomy" id="656061"/>
    <lineage>
        <taxon>Eukaryota</taxon>
        <taxon>Fungi</taxon>
        <taxon>Dikarya</taxon>
        <taxon>Ascomycota</taxon>
        <taxon>Pezizomycotina</taxon>
        <taxon>Pezizomycetes</taxon>
        <taxon>Pezizales</taxon>
        <taxon>Tuberaceae</taxon>
        <taxon>Tuber</taxon>
    </lineage>
</organism>
<keyword evidence="2" id="KW-0472">Membrane</keyword>
<evidence type="ECO:0000313" key="3">
    <source>
        <dbReference type="EMBL" id="CAZ86544.1"/>
    </source>
</evidence>
<dbReference type="EMBL" id="FN430378">
    <property type="protein sequence ID" value="CAZ86544.1"/>
    <property type="molecule type" value="Genomic_DNA"/>
</dbReference>
<dbReference type="Proteomes" id="UP000006911">
    <property type="component" value="Unassembled WGS sequence"/>
</dbReference>
<feature type="region of interest" description="Disordered" evidence="1">
    <location>
        <begin position="1"/>
        <end position="20"/>
    </location>
</feature>
<sequence length="177" mass="20319">MLNSYPFQRKRKKSTYDLHDPKNTQEFCRVTVGDSANRPAGLFERHIGRQSSRKGSYRNGTTRSRIFMTHSFTSFSHVRSIPSGYRYDCGSVFGKAFLSLLVPLGHNLNCFFSPFMWVRKRKRVRGVTRVYVCVCARVRVGVLNLLDLVLAFMGTSSSCLLLWILKGVLYRGTVYGW</sequence>
<dbReference type="GeneID" id="9182288"/>
<dbReference type="AlphaFoldDB" id="D5GPV1"/>